<feature type="compositionally biased region" description="Basic and acidic residues" evidence="1">
    <location>
        <begin position="10"/>
        <end position="35"/>
    </location>
</feature>
<comment type="caution">
    <text evidence="2">The sequence shown here is derived from an EMBL/GenBank/DDBJ whole genome shotgun (WGS) entry which is preliminary data.</text>
</comment>
<evidence type="ECO:0000313" key="3">
    <source>
        <dbReference type="Proteomes" id="UP000287033"/>
    </source>
</evidence>
<dbReference type="Proteomes" id="UP000287033">
    <property type="component" value="Unassembled WGS sequence"/>
</dbReference>
<feature type="region of interest" description="Disordered" evidence="1">
    <location>
        <begin position="1"/>
        <end position="88"/>
    </location>
</feature>
<evidence type="ECO:0000256" key="1">
    <source>
        <dbReference type="SAM" id="MobiDB-lite"/>
    </source>
</evidence>
<feature type="compositionally biased region" description="Basic and acidic residues" evidence="1">
    <location>
        <begin position="62"/>
        <end position="82"/>
    </location>
</feature>
<dbReference type="EMBL" id="BEZZ01000063">
    <property type="protein sequence ID" value="GCC24668.1"/>
    <property type="molecule type" value="Genomic_DNA"/>
</dbReference>
<evidence type="ECO:0000313" key="2">
    <source>
        <dbReference type="EMBL" id="GCC24668.1"/>
    </source>
</evidence>
<proteinExistence type="predicted"/>
<name>A0A401S2S9_CHIPU</name>
<gene>
    <name evidence="2" type="ORF">chiPu_0003070</name>
</gene>
<reference evidence="2 3" key="1">
    <citation type="journal article" date="2018" name="Nat. Ecol. Evol.">
        <title>Shark genomes provide insights into elasmobranch evolution and the origin of vertebrates.</title>
        <authorList>
            <person name="Hara Y"/>
            <person name="Yamaguchi K"/>
            <person name="Onimaru K"/>
            <person name="Kadota M"/>
            <person name="Koyanagi M"/>
            <person name="Keeley SD"/>
            <person name="Tatsumi K"/>
            <person name="Tanaka K"/>
            <person name="Motone F"/>
            <person name="Kageyama Y"/>
            <person name="Nozu R"/>
            <person name="Adachi N"/>
            <person name="Nishimura O"/>
            <person name="Nakagawa R"/>
            <person name="Tanegashima C"/>
            <person name="Kiyatake I"/>
            <person name="Matsumoto R"/>
            <person name="Murakumo K"/>
            <person name="Nishida K"/>
            <person name="Terakita A"/>
            <person name="Kuratani S"/>
            <person name="Sato K"/>
            <person name="Hyodo S Kuraku.S."/>
        </authorList>
    </citation>
    <scope>NUCLEOTIDE SEQUENCE [LARGE SCALE GENOMIC DNA]</scope>
</reference>
<accession>A0A401S2S9</accession>
<keyword evidence="3" id="KW-1185">Reference proteome</keyword>
<dbReference type="AlphaFoldDB" id="A0A401S2S9"/>
<protein>
    <submittedName>
        <fullName evidence="2">Uncharacterized protein</fullName>
    </submittedName>
</protein>
<sequence>MGASRRPVRRYGESETGEERYEGSKTAKQISDKRTLLNKKGKSCDDDKGVVLNMSDSNEMDNSDREIGREVEEERLNEKSDQESNSIMDKVDYKSKSLTELIKIVEDDMGRNKGISKEFENIMGMIMDKLGMSKEGDKYKKETHIK</sequence>
<organism evidence="2 3">
    <name type="scientific">Chiloscyllium punctatum</name>
    <name type="common">Brownbanded bambooshark</name>
    <name type="synonym">Hemiscyllium punctatum</name>
    <dbReference type="NCBI Taxonomy" id="137246"/>
    <lineage>
        <taxon>Eukaryota</taxon>
        <taxon>Metazoa</taxon>
        <taxon>Chordata</taxon>
        <taxon>Craniata</taxon>
        <taxon>Vertebrata</taxon>
        <taxon>Chondrichthyes</taxon>
        <taxon>Elasmobranchii</taxon>
        <taxon>Galeomorphii</taxon>
        <taxon>Galeoidea</taxon>
        <taxon>Orectolobiformes</taxon>
        <taxon>Hemiscylliidae</taxon>
        <taxon>Chiloscyllium</taxon>
    </lineage>
</organism>